<organism evidence="1">
    <name type="scientific">Mizugakiibacter sediminis</name>
    <dbReference type="NCBI Taxonomy" id="1475481"/>
    <lineage>
        <taxon>Bacteria</taxon>
        <taxon>Pseudomonadati</taxon>
        <taxon>Pseudomonadota</taxon>
        <taxon>Gammaproteobacteria</taxon>
        <taxon>Lysobacterales</taxon>
        <taxon>Rhodanobacteraceae</taxon>
        <taxon>Mizugakiibacter</taxon>
    </lineage>
</organism>
<evidence type="ECO:0000313" key="1">
    <source>
        <dbReference type="EMBL" id="GAN44819.1"/>
    </source>
</evidence>
<dbReference type="Gene3D" id="1.25.40.10">
    <property type="entry name" value="Tetratricopeptide repeat domain"/>
    <property type="match status" value="1"/>
</dbReference>
<dbReference type="InterPro" id="IPR011990">
    <property type="entry name" value="TPR-like_helical_dom_sf"/>
</dbReference>
<gene>
    <name evidence="1" type="ORF">MBSD_1355</name>
</gene>
<dbReference type="SUPFAM" id="SSF48452">
    <property type="entry name" value="TPR-like"/>
    <property type="match status" value="1"/>
</dbReference>
<protein>
    <submittedName>
        <fullName evidence="1">Tol-pal system protein</fullName>
    </submittedName>
</protein>
<dbReference type="Pfam" id="PF13174">
    <property type="entry name" value="TPR_6"/>
    <property type="match status" value="1"/>
</dbReference>
<reference evidence="1" key="1">
    <citation type="submission" date="2015-03" db="EMBL/GenBank/DDBJ databases">
        <title>Draft genome sequence of Mizugakiibacter sediminis skMP5.</title>
        <authorList>
            <person name="Watanabe T."/>
            <person name="Kojima H."/>
            <person name="Fukui M."/>
        </authorList>
    </citation>
    <scope>NUCLEOTIDE SEQUENCE</scope>
    <source>
        <strain evidence="1">SkMP5</strain>
    </source>
</reference>
<dbReference type="AlphaFoldDB" id="A0A0S6Z0Q2"/>
<name>A0A0S6Z0Q2_9GAMM</name>
<dbReference type="HOGENOM" id="CLU_2753429_0_0_6"/>
<dbReference type="EMBL" id="DF952378">
    <property type="protein sequence ID" value="GAN44819.1"/>
    <property type="molecule type" value="Genomic_DNA"/>
</dbReference>
<sequence>MDAFQKVLERYPQSAKAADALLKVGYCQYELKQWAAAEATFNSVIAKYPNTTPARLAEGRLRALKLQAGR</sequence>
<dbReference type="InterPro" id="IPR019734">
    <property type="entry name" value="TPR_rpt"/>
</dbReference>
<proteinExistence type="predicted"/>
<accession>A0A0S6Z0Q2</accession>